<organism evidence="10 11">
    <name type="scientific">Thalassotalea psychrophila</name>
    <dbReference type="NCBI Taxonomy" id="3065647"/>
    <lineage>
        <taxon>Bacteria</taxon>
        <taxon>Pseudomonadati</taxon>
        <taxon>Pseudomonadota</taxon>
        <taxon>Gammaproteobacteria</taxon>
        <taxon>Alteromonadales</taxon>
        <taxon>Colwelliaceae</taxon>
        <taxon>Thalassotalea</taxon>
    </lineage>
</organism>
<dbReference type="PROSITE" id="PS51781">
    <property type="entry name" value="SH3B"/>
    <property type="match status" value="1"/>
</dbReference>
<evidence type="ECO:0000256" key="7">
    <source>
        <dbReference type="SAM" id="Phobius"/>
    </source>
</evidence>
<dbReference type="Proteomes" id="UP001258994">
    <property type="component" value="Chromosome"/>
</dbReference>
<dbReference type="EMBL" id="CP134145">
    <property type="protein sequence ID" value="WNC73131.1"/>
    <property type="molecule type" value="Genomic_DNA"/>
</dbReference>
<keyword evidence="3 8" id="KW-0732">Signal</keyword>
<gene>
    <name evidence="10" type="ORF">RGQ13_03860</name>
</gene>
<accession>A0ABY9TX92</accession>
<sequence>MNTIQKIISLLILTISCSAIAQESLENKTAFISDDLFIYFHSGPGTQYRILGSINAGEEVQLLGAVENEYQQVQDVQNRKGWVDAKYISATPGLRVVLAELNEELADKTAQLGNLQSKMSETNKQLNTLKQQNLQITKENKETTQKFEQVSSELDEKDLDIKLTWFTYGAGVLVLGLILGLILPRFASRKSNYSSWG</sequence>
<keyword evidence="6" id="KW-0175">Coiled coil</keyword>
<dbReference type="PIRSF" id="PIRSF006158">
    <property type="entry name" value="UCP006158_SH3"/>
    <property type="match status" value="1"/>
</dbReference>
<evidence type="ECO:0000256" key="5">
    <source>
        <dbReference type="ARBA" id="ARBA00023136"/>
    </source>
</evidence>
<comment type="subcellular location">
    <subcellularLocation>
        <location evidence="1">Membrane</location>
        <topology evidence="1">Single-pass membrane protein</topology>
    </subcellularLocation>
</comment>
<dbReference type="Pfam" id="PF08239">
    <property type="entry name" value="SH3_3"/>
    <property type="match status" value="1"/>
</dbReference>
<feature type="coiled-coil region" evidence="6">
    <location>
        <begin position="98"/>
        <end position="146"/>
    </location>
</feature>
<keyword evidence="4 7" id="KW-1133">Transmembrane helix</keyword>
<evidence type="ECO:0000256" key="4">
    <source>
        <dbReference type="ARBA" id="ARBA00022989"/>
    </source>
</evidence>
<feature type="signal peptide" evidence="8">
    <location>
        <begin position="1"/>
        <end position="21"/>
    </location>
</feature>
<evidence type="ECO:0000256" key="1">
    <source>
        <dbReference type="ARBA" id="ARBA00004167"/>
    </source>
</evidence>
<feature type="chain" id="PRO_5045584465" evidence="8">
    <location>
        <begin position="22"/>
        <end position="197"/>
    </location>
</feature>
<dbReference type="PROSITE" id="PS51257">
    <property type="entry name" value="PROKAR_LIPOPROTEIN"/>
    <property type="match status" value="1"/>
</dbReference>
<feature type="transmembrane region" description="Helical" evidence="7">
    <location>
        <begin position="165"/>
        <end position="183"/>
    </location>
</feature>
<dbReference type="RefSeq" id="WP_348392243.1">
    <property type="nucleotide sequence ID" value="NZ_CP134145.1"/>
</dbReference>
<proteinExistence type="predicted"/>
<evidence type="ECO:0000256" key="2">
    <source>
        <dbReference type="ARBA" id="ARBA00022692"/>
    </source>
</evidence>
<evidence type="ECO:0000256" key="8">
    <source>
        <dbReference type="SAM" id="SignalP"/>
    </source>
</evidence>
<evidence type="ECO:0000313" key="11">
    <source>
        <dbReference type="Proteomes" id="UP001258994"/>
    </source>
</evidence>
<keyword evidence="2 7" id="KW-0812">Transmembrane</keyword>
<evidence type="ECO:0000256" key="6">
    <source>
        <dbReference type="SAM" id="Coils"/>
    </source>
</evidence>
<reference evidence="11" key="1">
    <citation type="submission" date="2023-09" db="EMBL/GenBank/DDBJ databases">
        <authorList>
            <person name="Li S."/>
            <person name="Li X."/>
            <person name="Zhang C."/>
            <person name="Zhao Z."/>
        </authorList>
    </citation>
    <scope>NUCLEOTIDE SEQUENCE [LARGE SCALE GENOMIC DNA]</scope>
    <source>
        <strain evidence="11">SQ149</strain>
    </source>
</reference>
<dbReference type="NCBIfam" id="TIGR04211">
    <property type="entry name" value="SH3_and_anchor"/>
    <property type="match status" value="1"/>
</dbReference>
<name>A0ABY9TX92_9GAMM</name>
<evidence type="ECO:0000313" key="10">
    <source>
        <dbReference type="EMBL" id="WNC73131.1"/>
    </source>
</evidence>
<feature type="domain" description="SH3b" evidence="9">
    <location>
        <begin position="27"/>
        <end position="92"/>
    </location>
</feature>
<protein>
    <submittedName>
        <fullName evidence="10">TIGR04211 family SH3 domain-containing protein</fullName>
    </submittedName>
</protein>
<dbReference type="SMART" id="SM00287">
    <property type="entry name" value="SH3b"/>
    <property type="match status" value="1"/>
</dbReference>
<dbReference type="InterPro" id="IPR016476">
    <property type="entry name" value="SH3_dom_pro"/>
</dbReference>
<evidence type="ECO:0000259" key="9">
    <source>
        <dbReference type="PROSITE" id="PS51781"/>
    </source>
</evidence>
<evidence type="ECO:0000256" key="3">
    <source>
        <dbReference type="ARBA" id="ARBA00022729"/>
    </source>
</evidence>
<dbReference type="Gene3D" id="2.30.30.40">
    <property type="entry name" value="SH3 Domains"/>
    <property type="match status" value="1"/>
</dbReference>
<keyword evidence="11" id="KW-1185">Reference proteome</keyword>
<keyword evidence="5 7" id="KW-0472">Membrane</keyword>
<dbReference type="InterPro" id="IPR003646">
    <property type="entry name" value="SH3-like_bac-type"/>
</dbReference>